<feature type="transmembrane region" description="Helical" evidence="2">
    <location>
        <begin position="512"/>
        <end position="531"/>
    </location>
</feature>
<feature type="domain" description="CASPASE and TPR Repeat-Associated C-terminal" evidence="4">
    <location>
        <begin position="223"/>
        <end position="376"/>
    </location>
</feature>
<accession>A0ABW1CI18</accession>
<organism evidence="5 6">
    <name type="scientific">Nonomuraea insulae</name>
    <dbReference type="NCBI Taxonomy" id="1616787"/>
    <lineage>
        <taxon>Bacteria</taxon>
        <taxon>Bacillati</taxon>
        <taxon>Actinomycetota</taxon>
        <taxon>Actinomycetes</taxon>
        <taxon>Streptosporangiales</taxon>
        <taxon>Streptosporangiaceae</taxon>
        <taxon>Nonomuraea</taxon>
    </lineage>
</organism>
<evidence type="ECO:0000256" key="2">
    <source>
        <dbReference type="SAM" id="Phobius"/>
    </source>
</evidence>
<evidence type="ECO:0000259" key="4">
    <source>
        <dbReference type="Pfam" id="PF20270"/>
    </source>
</evidence>
<keyword evidence="6" id="KW-1185">Reference proteome</keyword>
<evidence type="ECO:0000259" key="3">
    <source>
        <dbReference type="Pfam" id="PF20269"/>
    </source>
</evidence>
<feature type="transmembrane region" description="Helical" evidence="2">
    <location>
        <begin position="439"/>
        <end position="461"/>
    </location>
</feature>
<feature type="coiled-coil region" evidence="1">
    <location>
        <begin position="352"/>
        <end position="401"/>
    </location>
</feature>
<keyword evidence="2" id="KW-0812">Transmembrane</keyword>
<dbReference type="Pfam" id="PF20269">
    <property type="entry name" value="CATRA-N"/>
    <property type="match status" value="1"/>
</dbReference>
<evidence type="ECO:0000313" key="5">
    <source>
        <dbReference type="EMBL" id="MFC5824744.1"/>
    </source>
</evidence>
<dbReference type="RefSeq" id="WP_379514265.1">
    <property type="nucleotide sequence ID" value="NZ_JBHSPA010000016.1"/>
</dbReference>
<reference evidence="6" key="1">
    <citation type="journal article" date="2019" name="Int. J. Syst. Evol. Microbiol.">
        <title>The Global Catalogue of Microorganisms (GCM) 10K type strain sequencing project: providing services to taxonomists for standard genome sequencing and annotation.</title>
        <authorList>
            <consortium name="The Broad Institute Genomics Platform"/>
            <consortium name="The Broad Institute Genome Sequencing Center for Infectious Disease"/>
            <person name="Wu L."/>
            <person name="Ma J."/>
        </authorList>
    </citation>
    <scope>NUCLEOTIDE SEQUENCE [LARGE SCALE GENOMIC DNA]</scope>
    <source>
        <strain evidence="6">CCUG 53903</strain>
    </source>
</reference>
<feature type="domain" description="CASPASE and TPR Repeat-Associated N-terminal" evidence="3">
    <location>
        <begin position="12"/>
        <end position="218"/>
    </location>
</feature>
<feature type="transmembrane region" description="Helical" evidence="2">
    <location>
        <begin position="414"/>
        <end position="433"/>
    </location>
</feature>
<dbReference type="EMBL" id="JBHSPA010000016">
    <property type="protein sequence ID" value="MFC5824744.1"/>
    <property type="molecule type" value="Genomic_DNA"/>
</dbReference>
<evidence type="ECO:0000256" key="1">
    <source>
        <dbReference type="SAM" id="Coils"/>
    </source>
</evidence>
<protein>
    <submittedName>
        <fullName evidence="5">CATRA conflict system CASPASE/TPR repeat-associated protein</fullName>
    </submittedName>
</protein>
<dbReference type="InterPro" id="IPR046922">
    <property type="entry name" value="CATRA-N"/>
</dbReference>
<proteinExistence type="predicted"/>
<keyword evidence="2" id="KW-1133">Transmembrane helix</keyword>
<dbReference type="InterPro" id="IPR046923">
    <property type="entry name" value="CATRA-C"/>
</dbReference>
<keyword evidence="1" id="KW-0175">Coiled coil</keyword>
<gene>
    <name evidence="5" type="ORF">ACFPZ3_12870</name>
</gene>
<evidence type="ECO:0000313" key="6">
    <source>
        <dbReference type="Proteomes" id="UP001596058"/>
    </source>
</evidence>
<sequence>MGAAPELVDHTLVVHLYSARDEPAYARLREFWKTCADGLGMTSPIGPLMLPREPPADQAELHTLIGRLGLAAQQTPDLDNQLILRRHDDVLCVSAALASSEPATWAELDRRWSAIAPPVKSWHLGETRLYQATVLGANDTGPDALDDLDTGPRAPDAASVYADSPAEEPSLGGGVLVGGHTMVWEVLDGRPEPRLRRIVAVTRQSFRAATDEWLWTRGDATFPPFAIYLRYAAEVRHLGIALDQGRWKDAVDSAHDLLEQTRPRLAEETAENLLRARHELARMLTGPGGLTDTADDLYEARRVIRRAAENMRSPVLTGFEHPHDWLGQEPTPRDDRSAAEAAQYFGLFATDRELAERLSDRFEDEMRRLEATRERAREVLTELAQSAATRLQQRREDLQRDEESSREGQQKLNLLQTAVIGAVLMVLAAIQSFGYQVRIPLSLMPAVIALLGSVALLLATLTLGNTRGKEGAVDKESAYLRVAVRVAAGLTGAAGGWVVSTLIHRLTTGFPAPVWLSLACAVPSFLAAFVIHRRVTRTKP</sequence>
<keyword evidence="2" id="KW-0472">Membrane</keyword>
<feature type="transmembrane region" description="Helical" evidence="2">
    <location>
        <begin position="482"/>
        <end position="500"/>
    </location>
</feature>
<name>A0ABW1CI18_9ACTN</name>
<dbReference type="Pfam" id="PF20270">
    <property type="entry name" value="CATRA-C"/>
    <property type="match status" value="1"/>
</dbReference>
<dbReference type="NCBIfam" id="NF038357">
    <property type="entry name" value="BN6_48550_fam"/>
    <property type="match status" value="1"/>
</dbReference>
<dbReference type="Proteomes" id="UP001596058">
    <property type="component" value="Unassembled WGS sequence"/>
</dbReference>
<comment type="caution">
    <text evidence="5">The sequence shown here is derived from an EMBL/GenBank/DDBJ whole genome shotgun (WGS) entry which is preliminary data.</text>
</comment>